<dbReference type="Proteomes" id="UP001058974">
    <property type="component" value="Chromosome 1"/>
</dbReference>
<dbReference type="Pfam" id="PF02181">
    <property type="entry name" value="FH2"/>
    <property type="match status" value="1"/>
</dbReference>
<dbReference type="InterPro" id="IPR051144">
    <property type="entry name" value="Formin_homology_domain"/>
</dbReference>
<reference evidence="3 4" key="1">
    <citation type="journal article" date="2022" name="Nat. Genet.">
        <title>Improved pea reference genome and pan-genome highlight genomic features and evolutionary characteristics.</title>
        <authorList>
            <person name="Yang T."/>
            <person name="Liu R."/>
            <person name="Luo Y."/>
            <person name="Hu S."/>
            <person name="Wang D."/>
            <person name="Wang C."/>
            <person name="Pandey M.K."/>
            <person name="Ge S."/>
            <person name="Xu Q."/>
            <person name="Li N."/>
            <person name="Li G."/>
            <person name="Huang Y."/>
            <person name="Saxena R.K."/>
            <person name="Ji Y."/>
            <person name="Li M."/>
            <person name="Yan X."/>
            <person name="He Y."/>
            <person name="Liu Y."/>
            <person name="Wang X."/>
            <person name="Xiang C."/>
            <person name="Varshney R.K."/>
            <person name="Ding H."/>
            <person name="Gao S."/>
            <person name="Zong X."/>
        </authorList>
    </citation>
    <scope>NUCLEOTIDE SEQUENCE [LARGE SCALE GENOMIC DNA]</scope>
    <source>
        <strain evidence="3 4">cv. Zhongwan 6</strain>
    </source>
</reference>
<dbReference type="SUPFAM" id="SSF101447">
    <property type="entry name" value="Formin homology 2 domain (FH2 domain)"/>
    <property type="match status" value="1"/>
</dbReference>
<sequence>MEESLDVDQVENLIKFCPAKEEMEIIKSYKGEKEKLGKCEQFFMELMKVPRVESKLRVFSFKIQFHSQVSDLKNSLNAVNAASEEIRSSVKLKRIMQTILTLGNGLNQGTARGSAIGFRLDSLLKLTETPNDKDPIEVPGRGDANYKQGLEKIVQELSTSENDGPISEKFRKKLKDFLCSAEAEVRSFHGIGSEVKSFDDSFQALRLLKSVPAISSDKTGLAFTGVKSQALISPKSRPASPSRTTTISPSISRGVIPSRSRPAFTFLSIIVCMFRILLPRFSTMVLYQPQPKLPSHTYLQSVNSCSLEVLILLALLSTR</sequence>
<dbReference type="Gene3D" id="1.20.58.2220">
    <property type="entry name" value="Formin, FH2 domain"/>
    <property type="match status" value="2"/>
</dbReference>
<evidence type="ECO:0000259" key="2">
    <source>
        <dbReference type="PROSITE" id="PS51444"/>
    </source>
</evidence>
<keyword evidence="4" id="KW-1185">Reference proteome</keyword>
<comment type="similarity">
    <text evidence="1">Belongs to the formin-like family. Class-II subfamily.</text>
</comment>
<dbReference type="EMBL" id="JAMSHJ010000001">
    <property type="protein sequence ID" value="KAI5447051.1"/>
    <property type="molecule type" value="Genomic_DNA"/>
</dbReference>
<dbReference type="AlphaFoldDB" id="A0A9D5BNZ4"/>
<dbReference type="PROSITE" id="PS51444">
    <property type="entry name" value="FH2"/>
    <property type="match status" value="1"/>
</dbReference>
<evidence type="ECO:0000313" key="4">
    <source>
        <dbReference type="Proteomes" id="UP001058974"/>
    </source>
</evidence>
<dbReference type="InterPro" id="IPR042201">
    <property type="entry name" value="FH2_Formin_sf"/>
</dbReference>
<comment type="caution">
    <text evidence="3">The sequence shown here is derived from an EMBL/GenBank/DDBJ whole genome shotgun (WGS) entry which is preliminary data.</text>
</comment>
<accession>A0A9D5BNZ4</accession>
<feature type="domain" description="FH2" evidence="2">
    <location>
        <begin position="1"/>
        <end position="319"/>
    </location>
</feature>
<organism evidence="3 4">
    <name type="scientific">Pisum sativum</name>
    <name type="common">Garden pea</name>
    <name type="synonym">Lathyrus oleraceus</name>
    <dbReference type="NCBI Taxonomy" id="3888"/>
    <lineage>
        <taxon>Eukaryota</taxon>
        <taxon>Viridiplantae</taxon>
        <taxon>Streptophyta</taxon>
        <taxon>Embryophyta</taxon>
        <taxon>Tracheophyta</taxon>
        <taxon>Spermatophyta</taxon>
        <taxon>Magnoliopsida</taxon>
        <taxon>eudicotyledons</taxon>
        <taxon>Gunneridae</taxon>
        <taxon>Pentapetalae</taxon>
        <taxon>rosids</taxon>
        <taxon>fabids</taxon>
        <taxon>Fabales</taxon>
        <taxon>Fabaceae</taxon>
        <taxon>Papilionoideae</taxon>
        <taxon>50 kb inversion clade</taxon>
        <taxon>NPAAA clade</taxon>
        <taxon>Hologalegina</taxon>
        <taxon>IRL clade</taxon>
        <taxon>Fabeae</taxon>
        <taxon>Lathyrus</taxon>
    </lineage>
</organism>
<dbReference type="PANTHER" id="PTHR45733:SF20">
    <property type="entry name" value="FORMIN-LIKE PROTEIN 13"/>
    <property type="match status" value="1"/>
</dbReference>
<evidence type="ECO:0000313" key="3">
    <source>
        <dbReference type="EMBL" id="KAI5447051.1"/>
    </source>
</evidence>
<evidence type="ECO:0000256" key="1">
    <source>
        <dbReference type="ARBA" id="ARBA00006468"/>
    </source>
</evidence>
<dbReference type="PANTHER" id="PTHR45733">
    <property type="entry name" value="FORMIN-J"/>
    <property type="match status" value="1"/>
</dbReference>
<gene>
    <name evidence="3" type="ORF">KIW84_014774</name>
</gene>
<dbReference type="InterPro" id="IPR015425">
    <property type="entry name" value="FH2_Formin"/>
</dbReference>
<protein>
    <recommendedName>
        <fullName evidence="2">FH2 domain-containing protein</fullName>
    </recommendedName>
</protein>
<dbReference type="Gramene" id="Psat01G0477400-T1">
    <property type="protein sequence ID" value="KAI5447051.1"/>
    <property type="gene ID" value="KIW84_014774"/>
</dbReference>
<name>A0A9D5BNZ4_PEA</name>
<proteinExistence type="inferred from homology"/>